<comment type="caution">
    <text evidence="1">The sequence shown here is derived from an EMBL/GenBank/DDBJ whole genome shotgun (WGS) entry which is preliminary data.</text>
</comment>
<sequence>MPRRTSFNRPHDPEDAAAAAEAAAIALIAAEYRDRHPVPLPLEGQEKNQIKENTICFSTYDINTTVPLDDQRTQLDASQYVELGGEAFLPTSERMQASRALRRLVQRHQLHDLRQLKELTVTNLEEESFLKAMKNNTAWTDSVLELVVLEVGQGSRRSA</sequence>
<organism evidence="1 2">
    <name type="scientific">Fusarium ambrosium</name>
    <dbReference type="NCBI Taxonomy" id="131363"/>
    <lineage>
        <taxon>Eukaryota</taxon>
        <taxon>Fungi</taxon>
        <taxon>Dikarya</taxon>
        <taxon>Ascomycota</taxon>
        <taxon>Pezizomycotina</taxon>
        <taxon>Sordariomycetes</taxon>
        <taxon>Hypocreomycetidae</taxon>
        <taxon>Hypocreales</taxon>
        <taxon>Nectriaceae</taxon>
        <taxon>Fusarium</taxon>
        <taxon>Fusarium solani species complex</taxon>
    </lineage>
</organism>
<protein>
    <submittedName>
        <fullName evidence="1">Uncharacterized protein</fullName>
    </submittedName>
</protein>
<reference evidence="1 2" key="1">
    <citation type="submission" date="2017-06" db="EMBL/GenBank/DDBJ databases">
        <title>Cmopartive genomic analysis of Ambrosia Fusariam Clade fungi.</title>
        <authorList>
            <person name="Stajich J.E."/>
            <person name="Carrillo J."/>
            <person name="Kijimoto T."/>
            <person name="Eskalen A."/>
            <person name="O'Donnell K."/>
            <person name="Kasson M."/>
        </authorList>
    </citation>
    <scope>NUCLEOTIDE SEQUENCE [LARGE SCALE GENOMIC DNA]</scope>
    <source>
        <strain evidence="1 2">NRRL 20438</strain>
    </source>
</reference>
<name>A0A428T362_9HYPO</name>
<gene>
    <name evidence="1" type="ORF">CDV31_013506</name>
</gene>
<accession>A0A428T362</accession>
<keyword evidence="2" id="KW-1185">Reference proteome</keyword>
<evidence type="ECO:0000313" key="2">
    <source>
        <dbReference type="Proteomes" id="UP000288429"/>
    </source>
</evidence>
<dbReference type="Proteomes" id="UP000288429">
    <property type="component" value="Unassembled WGS sequence"/>
</dbReference>
<dbReference type="EMBL" id="NIZV01000278">
    <property type="protein sequence ID" value="RSL96366.1"/>
    <property type="molecule type" value="Genomic_DNA"/>
</dbReference>
<dbReference type="AlphaFoldDB" id="A0A428T362"/>
<proteinExistence type="predicted"/>
<evidence type="ECO:0000313" key="1">
    <source>
        <dbReference type="EMBL" id="RSL96366.1"/>
    </source>
</evidence>